<dbReference type="HAMAP" id="MF_01845">
    <property type="entry name" value="UPF0597"/>
    <property type="match status" value="1"/>
</dbReference>
<dbReference type="Pfam" id="PF03313">
    <property type="entry name" value="SDH_alpha"/>
    <property type="match status" value="1"/>
</dbReference>
<gene>
    <name evidence="3" type="ORF">HMPREF1162_0110</name>
</gene>
<evidence type="ECO:0000259" key="2">
    <source>
        <dbReference type="Pfam" id="PF03313"/>
    </source>
</evidence>
<dbReference type="eggNOG" id="COG3681">
    <property type="taxonomic scope" value="Bacteria"/>
</dbReference>
<dbReference type="PATRIC" id="fig|1051006.4.peg.237"/>
<dbReference type="PIRSF" id="PIRSF006054">
    <property type="entry name" value="UCP006054"/>
    <property type="match status" value="1"/>
</dbReference>
<dbReference type="PANTHER" id="PTHR30501:SF2">
    <property type="entry name" value="UPF0597 PROTEIN YHAM"/>
    <property type="match status" value="1"/>
</dbReference>
<protein>
    <recommendedName>
        <fullName evidence="1">UPF0597 protein HMPREF1162_0110</fullName>
    </recommendedName>
</protein>
<evidence type="ECO:0000313" key="4">
    <source>
        <dbReference type="Proteomes" id="UP000007832"/>
    </source>
</evidence>
<organism evidence="3 4">
    <name type="scientific">[Propionibacterium] namnetense SK182B-JCVI</name>
    <dbReference type="NCBI Taxonomy" id="1051006"/>
    <lineage>
        <taxon>Bacteria</taxon>
        <taxon>Bacillati</taxon>
        <taxon>Actinomycetota</taxon>
        <taxon>Actinomycetes</taxon>
        <taxon>Propionibacteriales</taxon>
        <taxon>Propionibacteriaceae</taxon>
        <taxon>Cutibacterium</taxon>
    </lineage>
</organism>
<sequence length="465" mass="47508">MAPTKLTDGGFDRPECLSAPPATVTKLSPGDVDQLLDALHVGVVPATGCTEPVALALAAARARLALGLGEELPDDLRIEARVSRNIMKNGMAVMVPGTGLPGLEIAAAIGVVEGDPNAGLGVLAQVTEDGAQRARRLVDCGAVRLSVAEVDDDVYAEAVLFAGGHRARVCIAGDHTNAYLETRDDEVLVNRERPAADHVSPTAKFLRTLTLAQLVDFAHTVDLGRIEFIADAERLNSALVVAGRDSSYGVGVGAAMLGAIESGLSSDDLCSMMTAQAAAASDARMGGAPLPAMTNSGSGNQGIVATVPVIVAADRTHASRELRLRALTLSHAVALYAHAGLPVLSAFCAAATAAMGAAAGVCFILDGSYESIERAVSSMAGDTVGMVCDGAGCSCALKVAASVNAAGRAVVLSLAGRRVPGTNGLVHDDVDAGLRGIGRLATHGMKETDSEILSIMMAKSDRQPY</sequence>
<evidence type="ECO:0000256" key="1">
    <source>
        <dbReference type="HAMAP-Rule" id="MF_01845"/>
    </source>
</evidence>
<dbReference type="InterPro" id="IPR005130">
    <property type="entry name" value="Ser_deHydtase-like_asu"/>
</dbReference>
<reference evidence="3 4" key="1">
    <citation type="submission" date="2011-07" db="EMBL/GenBank/DDBJ databases">
        <title>Genome Sequence of Propionibacterium acnes SK182B-JCVI.</title>
        <authorList>
            <person name="Durkin A.S."/>
            <person name="Madupu R."/>
            <person name="Hostetler J."/>
            <person name="Radune D."/>
            <person name="Torralba M."/>
            <person name="Methe B."/>
            <person name="Sutton G."/>
            <person name="Strausberg R.L."/>
            <person name="Nelson K.E."/>
        </authorList>
    </citation>
    <scope>NUCLEOTIDE SEQUENCE [LARGE SCALE GENOMIC DNA]</scope>
    <source>
        <strain evidence="3 4">SK182B-JCVI</strain>
    </source>
</reference>
<dbReference type="RefSeq" id="WP_002548481.1">
    <property type="nucleotide sequence ID" value="NZ_AFUN01000007.1"/>
</dbReference>
<dbReference type="GO" id="GO:0019450">
    <property type="term" value="P:L-cysteine catabolic process to pyruvate"/>
    <property type="evidence" value="ECO:0007669"/>
    <property type="project" value="TreeGrafter"/>
</dbReference>
<name>F9NSU4_9ACTN</name>
<dbReference type="Proteomes" id="UP000007832">
    <property type="component" value="Unassembled WGS sequence"/>
</dbReference>
<proteinExistence type="inferred from homology"/>
<comment type="similarity">
    <text evidence="1">Belongs to the UPF0597 family.</text>
</comment>
<evidence type="ECO:0000313" key="3">
    <source>
        <dbReference type="EMBL" id="EGR97516.1"/>
    </source>
</evidence>
<dbReference type="InterPro" id="IPR021144">
    <property type="entry name" value="UPF0597"/>
</dbReference>
<dbReference type="GO" id="GO:0080146">
    <property type="term" value="F:L-cysteine desulfhydrase activity"/>
    <property type="evidence" value="ECO:0007669"/>
    <property type="project" value="TreeGrafter"/>
</dbReference>
<dbReference type="STRING" id="1574624.GCA_001642025_00706"/>
<dbReference type="OrthoDB" id="41906at2"/>
<feature type="domain" description="Serine dehydratase-like alpha subunit" evidence="2">
    <location>
        <begin position="218"/>
        <end position="453"/>
    </location>
</feature>
<dbReference type="EMBL" id="AFUN01000007">
    <property type="protein sequence ID" value="EGR97516.1"/>
    <property type="molecule type" value="Genomic_DNA"/>
</dbReference>
<accession>F9NSU4</accession>
<comment type="caution">
    <text evidence="3">The sequence shown here is derived from an EMBL/GenBank/DDBJ whole genome shotgun (WGS) entry which is preliminary data.</text>
</comment>
<dbReference type="AlphaFoldDB" id="F9NSU4"/>
<dbReference type="PANTHER" id="PTHR30501">
    <property type="entry name" value="UPF0597 PROTEIN YHAM"/>
    <property type="match status" value="1"/>
</dbReference>